<dbReference type="Proteomes" id="UP000002964">
    <property type="component" value="Unassembled WGS sequence"/>
</dbReference>
<name>H8Z8Q8_9GAMM</name>
<reference evidence="2" key="1">
    <citation type="submission" date="2011-06" db="EMBL/GenBank/DDBJ databases">
        <authorList>
            <consortium name="US DOE Joint Genome Institute (JGI-PGF)"/>
            <person name="Lucas S."/>
            <person name="Han J."/>
            <person name="Lapidus A."/>
            <person name="Cheng J.-F."/>
            <person name="Goodwin L."/>
            <person name="Pitluck S."/>
            <person name="Peters L."/>
            <person name="Land M.L."/>
            <person name="Hauser L."/>
            <person name="Vogl K."/>
            <person name="Liu Z."/>
            <person name="Overmann J."/>
            <person name="Frigaard N.-U."/>
            <person name="Bryant D.A."/>
            <person name="Woyke T.J."/>
        </authorList>
    </citation>
    <scope>NUCLEOTIDE SEQUENCE [LARGE SCALE GENOMIC DNA]</scope>
    <source>
        <strain evidence="2">970</strain>
    </source>
</reference>
<dbReference type="HOGENOM" id="CLU_267256_0_0_6"/>
<sequence>MEKFVERFDEHLLFALERRYLDFINPERLELAMNPAADVFDYRSHLRMIRLDEVSHEGNGREGLHLLHMQNVLAAMKDDSHTLVSVIRGTDVGASLYYGLARRIGSQTTVSTNEYARMLGSTMHGNFLGARFSPLSADETWDQVIAPLAEHGHTLAFPGIPSLRVREHDAPYVQGIDRFIEGMRGEDYCLVNIAEPVPLAVIDGMINNLFDLGSSVHAQVRSTIQNMKGLSDTVNIGMFGFGGQGSGITESTSDTEASTSLGGGGALTSGGAAGGGILGAAIGSIVPGIGTVIGGTVGSLIGGGLGTVGAWLSGAPITKATSFTESVANTSSKMTGLGGTGGYARNWNRSTTVGREELSKIAEHCEKLTDAYIERLQKGKNLGFWNAGVYLLTKNKYTQLRAKGLLRACFSGDTTYWEPVRSVNINAEALGQYLVNFNNPLYNLFLHGEESRNVAQAVSFSQKLKNYASSRGRSVAEMLGLIEKANPKERYNMLEAIRQAPGDYSKEALDQAWEQIRKAQVGHPLGPALGGVSTPLNTEELSIIMNVPRQEVQGVTIRSSTSFGVNYKVPEETDSVRLGLVIHKRTPVDTMPYLLPRALLQKHLFTCGVTGSGKTNTCMGLLRNLGLPFMVIEPAKTEYRQMLTVLPDLKILTLGGETVSPFRINPFEFSPGCNLLTHIDNLKSVFSAAFPMYAAMPYILEEAIIEVYQDKGWELSTSTNIYLHGVASTDSGSESLDSLADAERFFDFLPTMQDLYEKIDDVVNSKQYAQEQTMNYSAALKARISSLLTGSKGLMLNTRRSTPMATLLKESVVLELKHIGDDEEKCFLMGLILSAIYEHRENYSRPGTSLKHVLLIEEAHRLLRRVPEHVSSEVGNTRGKAVETFANVISEIRTLGQGLIVVDQIPSKLTQDVIKNTNMKIVHRTLAKDDRDYVGSTMNLTDEQSRELSLLGVGQAVLHREGMDKAFLVQIDSFSAGDLPFVDDQRITETMGPFHAENAFVFRRYPGFEKHPSIPKVYARTDFRSYDRDIYFAVMGAFVLMLMDEIDHLPELRVGLHDLITRRTRKNQSLELACYVIHYASKLSYELNAKYPGCYDRCLEMNQSFVDLWFDGMDGLVAPSVGSHNATDQRQITSKLREHMRYLRRDDRLTIPFFAYYMNRIDPDTTRRLQDNWHDTEQDINSLSTYLREVIRTLLSGVVPSKATERTLSEELLTMIFWTDPRAPAILRNYQERKS</sequence>
<dbReference type="InterPro" id="IPR027417">
    <property type="entry name" value="P-loop_NTPase"/>
</dbReference>
<dbReference type="eggNOG" id="COG0433">
    <property type="taxonomic scope" value="Bacteria"/>
</dbReference>
<protein>
    <submittedName>
        <fullName evidence="1">Uncharacterized protein</fullName>
    </submittedName>
</protein>
<dbReference type="Gene3D" id="3.40.50.300">
    <property type="entry name" value="P-loop containing nucleotide triphosphate hydrolases"/>
    <property type="match status" value="1"/>
</dbReference>
<dbReference type="EMBL" id="JH603171">
    <property type="protein sequence ID" value="EIC19463.1"/>
    <property type="molecule type" value="Genomic_DNA"/>
</dbReference>
<dbReference type="InterPro" id="IPR008571">
    <property type="entry name" value="HerA-like"/>
</dbReference>
<dbReference type="RefSeq" id="WP_009151692.1">
    <property type="nucleotide sequence ID" value="NZ_CP121471.1"/>
</dbReference>
<dbReference type="PANTHER" id="PTHR42957">
    <property type="entry name" value="HELICASE MJ1565-RELATED"/>
    <property type="match status" value="1"/>
</dbReference>
<reference evidence="1 2" key="2">
    <citation type="submission" date="2011-11" db="EMBL/GenBank/DDBJ databases">
        <authorList>
            <consortium name="US DOE Joint Genome Institute"/>
            <person name="Lucas S."/>
            <person name="Han J."/>
            <person name="Lapidus A."/>
            <person name="Cheng J.-F."/>
            <person name="Goodwin L."/>
            <person name="Pitluck S."/>
            <person name="Peters L."/>
            <person name="Ovchinnikova G."/>
            <person name="Zhang X."/>
            <person name="Detter J.C."/>
            <person name="Han C."/>
            <person name="Tapia R."/>
            <person name="Land M."/>
            <person name="Hauser L."/>
            <person name="Kyrpides N."/>
            <person name="Ivanova N."/>
            <person name="Pagani I."/>
            <person name="Vogl K."/>
            <person name="Liu Z."/>
            <person name="Overmann J."/>
            <person name="Frigaard N.-U."/>
            <person name="Bryant D."/>
            <person name="Woyke T."/>
        </authorList>
    </citation>
    <scope>NUCLEOTIDE SEQUENCE [LARGE SCALE GENOMIC DNA]</scope>
    <source>
        <strain evidence="1 2">970</strain>
    </source>
</reference>
<gene>
    <name evidence="1" type="ORF">Thi970DRAFT_04987</name>
</gene>
<dbReference type="PANTHER" id="PTHR42957:SF1">
    <property type="entry name" value="HELICASE MJ1565-RELATED"/>
    <property type="match status" value="1"/>
</dbReference>
<evidence type="ECO:0000313" key="2">
    <source>
        <dbReference type="Proteomes" id="UP000002964"/>
    </source>
</evidence>
<accession>H8Z8Q8</accession>
<dbReference type="OrthoDB" id="9806951at2"/>
<dbReference type="STRING" id="631362.Thi970DRAFT_04987"/>
<dbReference type="SUPFAM" id="SSF52540">
    <property type="entry name" value="P-loop containing nucleoside triphosphate hydrolases"/>
    <property type="match status" value="1"/>
</dbReference>
<dbReference type="AlphaFoldDB" id="H8Z8Q8"/>
<keyword evidence="2" id="KW-1185">Reference proteome</keyword>
<organism evidence="1 2">
    <name type="scientific">Thiorhodovibrio frisius</name>
    <dbReference type="NCBI Taxonomy" id="631362"/>
    <lineage>
        <taxon>Bacteria</taxon>
        <taxon>Pseudomonadati</taxon>
        <taxon>Pseudomonadota</taxon>
        <taxon>Gammaproteobacteria</taxon>
        <taxon>Chromatiales</taxon>
        <taxon>Chromatiaceae</taxon>
        <taxon>Thiorhodovibrio</taxon>
    </lineage>
</organism>
<proteinExistence type="predicted"/>
<dbReference type="Gene3D" id="1.10.8.730">
    <property type="match status" value="1"/>
</dbReference>
<evidence type="ECO:0000313" key="1">
    <source>
        <dbReference type="EMBL" id="EIC19463.1"/>
    </source>
</evidence>